<organism evidence="4 5">
    <name type="scientific">Baudoinia panamericana (strain UAMH 10762)</name>
    <name type="common">Angels' share fungus</name>
    <name type="synonym">Baudoinia compniacensis (strain UAMH 10762)</name>
    <dbReference type="NCBI Taxonomy" id="717646"/>
    <lineage>
        <taxon>Eukaryota</taxon>
        <taxon>Fungi</taxon>
        <taxon>Dikarya</taxon>
        <taxon>Ascomycota</taxon>
        <taxon>Pezizomycotina</taxon>
        <taxon>Dothideomycetes</taxon>
        <taxon>Dothideomycetidae</taxon>
        <taxon>Mycosphaerellales</taxon>
        <taxon>Teratosphaeriaceae</taxon>
        <taxon>Baudoinia</taxon>
    </lineage>
</organism>
<keyword evidence="5" id="KW-1185">Reference proteome</keyword>
<dbReference type="PANTHER" id="PTHR43877:SF2">
    <property type="entry name" value="AMINOALKYLPHOSPHONATE N-ACETYLTRANSFERASE-RELATED"/>
    <property type="match status" value="1"/>
</dbReference>
<feature type="domain" description="N-acetyltransferase" evidence="3">
    <location>
        <begin position="33"/>
        <end position="176"/>
    </location>
</feature>
<reference evidence="4 5" key="1">
    <citation type="journal article" date="2012" name="PLoS Pathog.">
        <title>Diverse lifestyles and strategies of plant pathogenesis encoded in the genomes of eighteen Dothideomycetes fungi.</title>
        <authorList>
            <person name="Ohm R.A."/>
            <person name="Feau N."/>
            <person name="Henrissat B."/>
            <person name="Schoch C.L."/>
            <person name="Horwitz B.A."/>
            <person name="Barry K.W."/>
            <person name="Condon B.J."/>
            <person name="Copeland A.C."/>
            <person name="Dhillon B."/>
            <person name="Glaser F."/>
            <person name="Hesse C.N."/>
            <person name="Kosti I."/>
            <person name="LaButti K."/>
            <person name="Lindquist E.A."/>
            <person name="Lucas S."/>
            <person name="Salamov A.A."/>
            <person name="Bradshaw R.E."/>
            <person name="Ciuffetti L."/>
            <person name="Hamelin R.C."/>
            <person name="Kema G.H.J."/>
            <person name="Lawrence C."/>
            <person name="Scott J.A."/>
            <person name="Spatafora J.W."/>
            <person name="Turgeon B.G."/>
            <person name="de Wit P.J.G.M."/>
            <person name="Zhong S."/>
            <person name="Goodwin S.B."/>
            <person name="Grigoriev I.V."/>
        </authorList>
    </citation>
    <scope>NUCLEOTIDE SEQUENCE [LARGE SCALE GENOMIC DNA]</scope>
    <source>
        <strain evidence="4 5">UAMH 10762</strain>
    </source>
</reference>
<dbReference type="GO" id="GO:0016747">
    <property type="term" value="F:acyltransferase activity, transferring groups other than amino-acyl groups"/>
    <property type="evidence" value="ECO:0007669"/>
    <property type="project" value="InterPro"/>
</dbReference>
<dbReference type="RefSeq" id="XP_007677122.1">
    <property type="nucleotide sequence ID" value="XM_007678932.1"/>
</dbReference>
<evidence type="ECO:0000259" key="3">
    <source>
        <dbReference type="PROSITE" id="PS51186"/>
    </source>
</evidence>
<dbReference type="STRING" id="717646.M2MGF8"/>
<sequence length="188" mass="21250">MALPPPILYSPSIHSNLLEQLARIHADCILQDGTLMTFQPGDDLKSIDMSKVLRSWQTWASEIDDADRSREIILQCTDASNTEVMGVVSLKMPASETGPFRAEVQRLAVSPKHRKVGVAKRLMSKLEEVARERHRELIMLDTTIGSGAEHVYPRLGYKEIGVVPKYGIHPLTKKLVDEVFFYKDLRDH</sequence>
<dbReference type="KEGG" id="bcom:BAUCODRAFT_109243"/>
<evidence type="ECO:0000313" key="4">
    <source>
        <dbReference type="EMBL" id="EMC95716.1"/>
    </source>
</evidence>
<dbReference type="InterPro" id="IPR050832">
    <property type="entry name" value="Bact_Acetyltransf"/>
</dbReference>
<evidence type="ECO:0000256" key="1">
    <source>
        <dbReference type="ARBA" id="ARBA00022679"/>
    </source>
</evidence>
<dbReference type="HOGENOM" id="CLU_077728_0_1_1"/>
<name>M2MGF8_BAUPA</name>
<dbReference type="OrthoDB" id="41532at2759"/>
<dbReference type="Gene3D" id="3.40.630.30">
    <property type="match status" value="1"/>
</dbReference>
<dbReference type="OMA" id="MPYSETG"/>
<dbReference type="PROSITE" id="PS51186">
    <property type="entry name" value="GNAT"/>
    <property type="match status" value="1"/>
</dbReference>
<dbReference type="InterPro" id="IPR016181">
    <property type="entry name" value="Acyl_CoA_acyltransferase"/>
</dbReference>
<dbReference type="Proteomes" id="UP000011761">
    <property type="component" value="Unassembled WGS sequence"/>
</dbReference>
<dbReference type="GeneID" id="19107154"/>
<proteinExistence type="predicted"/>
<dbReference type="Pfam" id="PF00583">
    <property type="entry name" value="Acetyltransf_1"/>
    <property type="match status" value="1"/>
</dbReference>
<evidence type="ECO:0000313" key="5">
    <source>
        <dbReference type="Proteomes" id="UP000011761"/>
    </source>
</evidence>
<dbReference type="CDD" id="cd04301">
    <property type="entry name" value="NAT_SF"/>
    <property type="match status" value="1"/>
</dbReference>
<dbReference type="InterPro" id="IPR000182">
    <property type="entry name" value="GNAT_dom"/>
</dbReference>
<evidence type="ECO:0000256" key="2">
    <source>
        <dbReference type="ARBA" id="ARBA00023315"/>
    </source>
</evidence>
<gene>
    <name evidence="4" type="ORF">BAUCODRAFT_109243</name>
</gene>
<keyword evidence="2" id="KW-0012">Acyltransferase</keyword>
<dbReference type="EMBL" id="KB445556">
    <property type="protein sequence ID" value="EMC95716.1"/>
    <property type="molecule type" value="Genomic_DNA"/>
</dbReference>
<dbReference type="AlphaFoldDB" id="M2MGF8"/>
<dbReference type="PANTHER" id="PTHR43877">
    <property type="entry name" value="AMINOALKYLPHOSPHONATE N-ACETYLTRANSFERASE-RELATED-RELATED"/>
    <property type="match status" value="1"/>
</dbReference>
<accession>M2MGF8</accession>
<protein>
    <recommendedName>
        <fullName evidence="3">N-acetyltransferase domain-containing protein</fullName>
    </recommendedName>
</protein>
<keyword evidence="1" id="KW-0808">Transferase</keyword>
<dbReference type="SUPFAM" id="SSF55729">
    <property type="entry name" value="Acyl-CoA N-acyltransferases (Nat)"/>
    <property type="match status" value="1"/>
</dbReference>
<dbReference type="eggNOG" id="ENOG502SDXU">
    <property type="taxonomic scope" value="Eukaryota"/>
</dbReference>